<dbReference type="Gene3D" id="2.60.40.1900">
    <property type="entry name" value="Beta-microseminoprotein (PSP94) domain"/>
    <property type="match status" value="1"/>
</dbReference>
<organism evidence="3 4">
    <name type="scientific">Crassostrea virginica</name>
    <name type="common">Eastern oyster</name>
    <dbReference type="NCBI Taxonomy" id="6565"/>
    <lineage>
        <taxon>Eukaryota</taxon>
        <taxon>Metazoa</taxon>
        <taxon>Spiralia</taxon>
        <taxon>Lophotrochozoa</taxon>
        <taxon>Mollusca</taxon>
        <taxon>Bivalvia</taxon>
        <taxon>Autobranchia</taxon>
        <taxon>Pteriomorphia</taxon>
        <taxon>Ostreida</taxon>
        <taxon>Ostreoidea</taxon>
        <taxon>Ostreidae</taxon>
        <taxon>Crassostrea</taxon>
    </lineage>
</organism>
<dbReference type="AlphaFoldDB" id="A0A8B8D864"/>
<feature type="signal peptide" evidence="2">
    <location>
        <begin position="1"/>
        <end position="28"/>
    </location>
</feature>
<feature type="region of interest" description="Disordered" evidence="1">
    <location>
        <begin position="211"/>
        <end position="234"/>
    </location>
</feature>
<accession>A0A8B8D864</accession>
<feature type="chain" id="PRO_5044666240" evidence="2">
    <location>
        <begin position="29"/>
        <end position="272"/>
    </location>
</feature>
<gene>
    <name evidence="4" type="primary">LOC111124822</name>
    <name evidence="5" type="synonym">LOC111127018</name>
</gene>
<evidence type="ECO:0000313" key="4">
    <source>
        <dbReference type="RefSeq" id="XP_022323739.1"/>
    </source>
</evidence>
<sequence length="272" mass="30366">MNLFFGCTMSLSPGSLLLLFSIVHSCLAVCTTTPFQHEISEFKTLRYFCEYEHNDKIQGVTKIRVGRGSVFEAIDSCQRCQCSDQGLDCCESGLRVDIPPDSIPIECHVIQDGCDQYLVLKSDNETDCATGRPARLVSLEQQERDRKRQYVQEMLYREVMKSAEVSNGANAEYEGNPLQPWVLMDYFLNDAYVGRIPSQVIEQKETALTSPKTNMADTGSDVTGQPLDISAGGPDTTTMALMDKLRKYNLDVNSGQRSPNMLLLYLLSSLLS</sequence>
<name>A0A8B8D864_CRAVI</name>
<dbReference type="KEGG" id="cvn:111127018"/>
<dbReference type="GeneID" id="111124822"/>
<evidence type="ECO:0000313" key="3">
    <source>
        <dbReference type="Proteomes" id="UP000694844"/>
    </source>
</evidence>
<reference evidence="4 5" key="1">
    <citation type="submission" date="2025-04" db="UniProtKB">
        <authorList>
            <consortium name="RefSeq"/>
        </authorList>
    </citation>
    <scope>IDENTIFICATION</scope>
    <source>
        <tissue evidence="4 5">Whole sample</tissue>
    </source>
</reference>
<dbReference type="RefSeq" id="XP_022323739.1">
    <property type="nucleotide sequence ID" value="XM_022468031.1"/>
</dbReference>
<dbReference type="Proteomes" id="UP000694844">
    <property type="component" value="Chromosome 3"/>
</dbReference>
<evidence type="ECO:0000313" key="5">
    <source>
        <dbReference type="RefSeq" id="XP_022327706.1"/>
    </source>
</evidence>
<feature type="compositionally biased region" description="Polar residues" evidence="1">
    <location>
        <begin position="211"/>
        <end position="223"/>
    </location>
</feature>
<evidence type="ECO:0000256" key="1">
    <source>
        <dbReference type="SAM" id="MobiDB-lite"/>
    </source>
</evidence>
<dbReference type="RefSeq" id="XP_022327706.1">
    <property type="nucleotide sequence ID" value="XM_022471998.1"/>
</dbReference>
<protein>
    <submittedName>
        <fullName evidence="4">Uncharacterized protein LOC111124822</fullName>
    </submittedName>
    <submittedName>
        <fullName evidence="5">Uncharacterized protein LOC111127018</fullName>
    </submittedName>
</protein>
<dbReference type="OrthoDB" id="6138594at2759"/>
<evidence type="ECO:0000256" key="2">
    <source>
        <dbReference type="SAM" id="SignalP"/>
    </source>
</evidence>
<keyword evidence="2" id="KW-0732">Signal</keyword>
<proteinExistence type="predicted"/>
<keyword evidence="3" id="KW-1185">Reference proteome</keyword>
<dbReference type="KEGG" id="cvn:111124822"/>